<sequence>MIHGRDAVMQRFAQLQASSTREIRMFTRMPYLTPPEMQNEHERRVLARNVRFRAVYEAAALDDDAILAHVRTQAGDGEEARVAEHLPLKLAIADDDRALVPLDNGPHDAGCESAVVLSACGLLDALCTLFESVWLRAYPLVLDGAAARPGSGLSADDQQLLHLLQAGLSDRAIARQMGIAQRTLRRRVQRLMEQTGATTRFQLGARATDLGWLPCSTEPVEQIVDVARAEAADPHLA</sequence>
<protein>
    <submittedName>
        <fullName evidence="2">LuxR family transcriptional regulator</fullName>
    </submittedName>
</protein>
<dbReference type="GO" id="GO:0006355">
    <property type="term" value="P:regulation of DNA-templated transcription"/>
    <property type="evidence" value="ECO:0007669"/>
    <property type="project" value="InterPro"/>
</dbReference>
<dbReference type="InterPro" id="IPR000792">
    <property type="entry name" value="Tscrpt_reg_LuxR_C"/>
</dbReference>
<dbReference type="OrthoDB" id="3369460at2"/>
<gene>
    <name evidence="2" type="ORF">ER308_06925</name>
</gene>
<feature type="domain" description="HTH luxR-type" evidence="1">
    <location>
        <begin position="150"/>
        <end position="207"/>
    </location>
</feature>
<name>A0A411YDJ2_9ACTN</name>
<dbReference type="PANTHER" id="PTHR34293:SF1">
    <property type="entry name" value="HTH-TYPE TRANSCRIPTIONAL REGULATOR TRMBL2"/>
    <property type="match status" value="1"/>
</dbReference>
<dbReference type="Gene3D" id="1.10.10.10">
    <property type="entry name" value="Winged helix-like DNA-binding domain superfamily/Winged helix DNA-binding domain"/>
    <property type="match status" value="1"/>
</dbReference>
<dbReference type="EMBL" id="CP036402">
    <property type="protein sequence ID" value="QBI19299.1"/>
    <property type="molecule type" value="Genomic_DNA"/>
</dbReference>
<reference evidence="2 3" key="1">
    <citation type="submission" date="2019-01" db="EMBL/GenBank/DDBJ databases">
        <title>Egibacter rhizosphaerae EGI 80759T.</title>
        <authorList>
            <person name="Chen D.-D."/>
            <person name="Tian Y."/>
            <person name="Jiao J.-Y."/>
            <person name="Zhang X.-T."/>
            <person name="Zhang Y.-G."/>
            <person name="Zhang Y."/>
            <person name="Xiao M."/>
            <person name="Shu W.-S."/>
            <person name="Li W.-J."/>
        </authorList>
    </citation>
    <scope>NUCLEOTIDE SEQUENCE [LARGE SCALE GENOMIC DNA]</scope>
    <source>
        <strain evidence="2 3">EGI 80759</strain>
    </source>
</reference>
<dbReference type="PANTHER" id="PTHR34293">
    <property type="entry name" value="HTH-TYPE TRANSCRIPTIONAL REGULATOR TRMBL2"/>
    <property type="match status" value="1"/>
</dbReference>
<evidence type="ECO:0000259" key="1">
    <source>
        <dbReference type="SMART" id="SM00421"/>
    </source>
</evidence>
<dbReference type="Proteomes" id="UP000291469">
    <property type="component" value="Chromosome"/>
</dbReference>
<dbReference type="InterPro" id="IPR016032">
    <property type="entry name" value="Sig_transdc_resp-reg_C-effctor"/>
</dbReference>
<keyword evidence="3" id="KW-1185">Reference proteome</keyword>
<proteinExistence type="predicted"/>
<accession>A0A411YDJ2</accession>
<dbReference type="InterPro" id="IPR051797">
    <property type="entry name" value="TrmB-like"/>
</dbReference>
<dbReference type="GO" id="GO:0003677">
    <property type="term" value="F:DNA binding"/>
    <property type="evidence" value="ECO:0007669"/>
    <property type="project" value="InterPro"/>
</dbReference>
<dbReference type="SUPFAM" id="SSF46894">
    <property type="entry name" value="C-terminal effector domain of the bipartite response regulators"/>
    <property type="match status" value="1"/>
</dbReference>
<dbReference type="InterPro" id="IPR036388">
    <property type="entry name" value="WH-like_DNA-bd_sf"/>
</dbReference>
<dbReference type="AlphaFoldDB" id="A0A411YDJ2"/>
<organism evidence="2 3">
    <name type="scientific">Egibacter rhizosphaerae</name>
    <dbReference type="NCBI Taxonomy" id="1670831"/>
    <lineage>
        <taxon>Bacteria</taxon>
        <taxon>Bacillati</taxon>
        <taxon>Actinomycetota</taxon>
        <taxon>Nitriliruptoria</taxon>
        <taxon>Egibacterales</taxon>
        <taxon>Egibacteraceae</taxon>
        <taxon>Egibacter</taxon>
    </lineage>
</organism>
<evidence type="ECO:0000313" key="3">
    <source>
        <dbReference type="Proteomes" id="UP000291469"/>
    </source>
</evidence>
<dbReference type="SMART" id="SM00421">
    <property type="entry name" value="HTH_LUXR"/>
    <property type="match status" value="1"/>
</dbReference>
<evidence type="ECO:0000313" key="2">
    <source>
        <dbReference type="EMBL" id="QBI19299.1"/>
    </source>
</evidence>
<dbReference type="KEGG" id="erz:ER308_06925"/>